<evidence type="ECO:0000256" key="3">
    <source>
        <dbReference type="ARBA" id="ARBA00022723"/>
    </source>
</evidence>
<dbReference type="PANTHER" id="PTHR43724">
    <property type="entry name" value="PYRUVATE SYNTHASE SUBUNIT PORD"/>
    <property type="match status" value="1"/>
</dbReference>
<dbReference type="InterPro" id="IPR011898">
    <property type="entry name" value="PorD_KorD"/>
</dbReference>
<protein>
    <submittedName>
        <fullName evidence="8">Ferredoxin</fullName>
    </submittedName>
</protein>
<keyword evidence="6" id="KW-0411">Iron-sulfur</keyword>
<dbReference type="Pfam" id="PF12800">
    <property type="entry name" value="Fer4_4"/>
    <property type="match status" value="1"/>
</dbReference>
<evidence type="ECO:0000256" key="5">
    <source>
        <dbReference type="ARBA" id="ARBA00023004"/>
    </source>
</evidence>
<sequence>MIRPAREIDEHTPWQEMTLGGEVYEPATARYVNTGAWRTDTPVLDREKCRNCLLCVPYCPDSSLPVAEGKLAGIDYLHCKGCGICAQVCPFGAITVKEGGEA</sequence>
<feature type="domain" description="4Fe-4S ferredoxin-type" evidence="7">
    <location>
        <begin position="40"/>
        <end position="68"/>
    </location>
</feature>
<dbReference type="GO" id="GO:0046872">
    <property type="term" value="F:metal ion binding"/>
    <property type="evidence" value="ECO:0007669"/>
    <property type="project" value="UniProtKB-KW"/>
</dbReference>
<dbReference type="GeneID" id="97994821"/>
<keyword evidence="3" id="KW-0479">Metal-binding</keyword>
<comment type="caution">
    <text evidence="8">The sequence shown here is derived from an EMBL/GenBank/DDBJ whole genome shotgun (WGS) entry which is preliminary data.</text>
</comment>
<keyword evidence="4" id="KW-0677">Repeat</keyword>
<dbReference type="PANTHER" id="PTHR43724:SF1">
    <property type="entry name" value="PYRUVATE SYNTHASE SUBUNIT PORD"/>
    <property type="match status" value="1"/>
</dbReference>
<accession>A0A3E2B535</accession>
<evidence type="ECO:0000256" key="1">
    <source>
        <dbReference type="ARBA" id="ARBA00001966"/>
    </source>
</evidence>
<dbReference type="NCBIfam" id="TIGR02179">
    <property type="entry name" value="PorD_KorD"/>
    <property type="match status" value="1"/>
</dbReference>
<feature type="domain" description="4Fe-4S ferredoxin-type" evidence="7">
    <location>
        <begin position="69"/>
        <end position="99"/>
    </location>
</feature>
<evidence type="ECO:0000259" key="7">
    <source>
        <dbReference type="PROSITE" id="PS51379"/>
    </source>
</evidence>
<evidence type="ECO:0000256" key="6">
    <source>
        <dbReference type="ARBA" id="ARBA00023014"/>
    </source>
</evidence>
<dbReference type="RefSeq" id="WP_021920714.1">
    <property type="nucleotide sequence ID" value="NZ_CAKXKJ010000001.1"/>
</dbReference>
<dbReference type="Pfam" id="PF00037">
    <property type="entry name" value="Fer4"/>
    <property type="match status" value="1"/>
</dbReference>
<dbReference type="Proteomes" id="UP000260649">
    <property type="component" value="Unassembled WGS sequence"/>
</dbReference>
<evidence type="ECO:0000256" key="2">
    <source>
        <dbReference type="ARBA" id="ARBA00022485"/>
    </source>
</evidence>
<dbReference type="GO" id="GO:0051539">
    <property type="term" value="F:4 iron, 4 sulfur cluster binding"/>
    <property type="evidence" value="ECO:0007669"/>
    <property type="project" value="UniProtKB-KW"/>
</dbReference>
<dbReference type="SUPFAM" id="SSF54862">
    <property type="entry name" value="4Fe-4S ferredoxins"/>
    <property type="match status" value="1"/>
</dbReference>
<evidence type="ECO:0000313" key="9">
    <source>
        <dbReference type="Proteomes" id="UP000260649"/>
    </source>
</evidence>
<dbReference type="PROSITE" id="PS51379">
    <property type="entry name" value="4FE4S_FER_2"/>
    <property type="match status" value="2"/>
</dbReference>
<dbReference type="InterPro" id="IPR017896">
    <property type="entry name" value="4Fe4S_Fe-S-bd"/>
</dbReference>
<dbReference type="OrthoDB" id="9794954at2"/>
<evidence type="ECO:0000313" key="8">
    <source>
        <dbReference type="EMBL" id="RFT07081.1"/>
    </source>
</evidence>
<dbReference type="PROSITE" id="PS00198">
    <property type="entry name" value="4FE4S_FER_1"/>
    <property type="match status" value="2"/>
</dbReference>
<reference evidence="8 9" key="1">
    <citation type="submission" date="2018-07" db="EMBL/GenBank/DDBJ databases">
        <title>GABA Modulating Bacteria of the Human Gut Microbiota.</title>
        <authorList>
            <person name="Strandwitz P."/>
            <person name="Kim K.H."/>
            <person name="Terekhova D."/>
            <person name="Liu J.K."/>
            <person name="Sharma A."/>
            <person name="Levering J."/>
            <person name="Mcdonald D."/>
            <person name="Dietrich D."/>
            <person name="Ramadhar T.R."/>
            <person name="Lekbua A."/>
            <person name="Mroue N."/>
            <person name="Liston C."/>
            <person name="Stewart E.J."/>
            <person name="Dubin M.J."/>
            <person name="Zengler K."/>
            <person name="Knight R."/>
            <person name="Gilbert J.A."/>
            <person name="Clardy J."/>
            <person name="Lewis K."/>
        </authorList>
    </citation>
    <scope>NUCLEOTIDE SEQUENCE [LARGE SCALE GENOMIC DNA]</scope>
    <source>
        <strain evidence="8 9">KLE1738</strain>
    </source>
</reference>
<dbReference type="GO" id="GO:0016625">
    <property type="term" value="F:oxidoreductase activity, acting on the aldehyde or oxo group of donors, iron-sulfur protein as acceptor"/>
    <property type="evidence" value="ECO:0007669"/>
    <property type="project" value="InterPro"/>
</dbReference>
<comment type="cofactor">
    <cofactor evidence="1">
        <name>[4Fe-4S] cluster</name>
        <dbReference type="ChEBI" id="CHEBI:49883"/>
    </cofactor>
</comment>
<keyword evidence="2" id="KW-0004">4Fe-4S</keyword>
<organism evidence="8 9">
    <name type="scientific">Evtepia gabavorous</name>
    <dbReference type="NCBI Taxonomy" id="2211183"/>
    <lineage>
        <taxon>Bacteria</taxon>
        <taxon>Bacillati</taxon>
        <taxon>Bacillota</taxon>
        <taxon>Clostridia</taxon>
        <taxon>Eubacteriales</taxon>
        <taxon>Evtepia</taxon>
    </lineage>
</organism>
<dbReference type="InterPro" id="IPR017900">
    <property type="entry name" value="4Fe4S_Fe_S_CS"/>
</dbReference>
<dbReference type="EMBL" id="QQRQ01000004">
    <property type="protein sequence ID" value="RFT07081.1"/>
    <property type="molecule type" value="Genomic_DNA"/>
</dbReference>
<keyword evidence="5" id="KW-0408">Iron</keyword>
<keyword evidence="9" id="KW-1185">Reference proteome</keyword>
<proteinExistence type="predicted"/>
<evidence type="ECO:0000256" key="4">
    <source>
        <dbReference type="ARBA" id="ARBA00022737"/>
    </source>
</evidence>
<name>A0A3E2B535_9FIRM</name>
<dbReference type="AlphaFoldDB" id="A0A3E2B535"/>
<gene>
    <name evidence="8" type="ORF">DV520_03570</name>
</gene>
<dbReference type="Gene3D" id="3.30.70.20">
    <property type="match status" value="1"/>
</dbReference>